<gene>
    <name evidence="3" type="ORF">J2D75_11780</name>
</gene>
<evidence type="ECO:0000256" key="1">
    <source>
        <dbReference type="ARBA" id="ARBA00023002"/>
    </source>
</evidence>
<dbReference type="Gene3D" id="2.30.110.10">
    <property type="entry name" value="Electron Transport, Fmn-binding Protein, Chain A"/>
    <property type="match status" value="1"/>
</dbReference>
<comment type="caution">
    <text evidence="3">The sequence shown here is derived from an EMBL/GenBank/DDBJ whole genome shotgun (WGS) entry which is preliminary data.</text>
</comment>
<organism evidence="3 4">
    <name type="scientific">Acetobacter suratthaniensis</name>
    <dbReference type="NCBI Taxonomy" id="1502841"/>
    <lineage>
        <taxon>Bacteria</taxon>
        <taxon>Pseudomonadati</taxon>
        <taxon>Pseudomonadota</taxon>
        <taxon>Alphaproteobacteria</taxon>
        <taxon>Acetobacterales</taxon>
        <taxon>Acetobacteraceae</taxon>
        <taxon>Acetobacter</taxon>
    </lineage>
</organism>
<dbReference type="PANTHER" id="PTHR30466">
    <property type="entry name" value="FLAVIN REDUCTASE"/>
    <property type="match status" value="1"/>
</dbReference>
<dbReference type="Pfam" id="PF01613">
    <property type="entry name" value="Flavin_Reduct"/>
    <property type="match status" value="1"/>
</dbReference>
<dbReference type="Proteomes" id="UP000664399">
    <property type="component" value="Unassembled WGS sequence"/>
</dbReference>
<dbReference type="InterPro" id="IPR050268">
    <property type="entry name" value="NADH-dep_flavin_reductase"/>
</dbReference>
<keyword evidence="1" id="KW-0560">Oxidoreductase</keyword>
<dbReference type="InterPro" id="IPR002563">
    <property type="entry name" value="Flavin_Rdtase-like_dom"/>
</dbReference>
<sequence length="180" mass="18973">MSHTAGFQTDGATPPAQAFRDAMSRLIAPVALVTTSGPAGRHGLTVSALCSASAEPPSVLVCLNRDNRSHAAFVENGVVGISLLAPGDEALAMRFASSRITQEEKFSDNDWRESEGNPPVLVRAAAWLTGRVGAFYPAGSHDILLCHVQRIGLHAQDVAGLAWFGRDFHALPIPAEPVPA</sequence>
<proteinExistence type="predicted"/>
<dbReference type="PANTHER" id="PTHR30466:SF1">
    <property type="entry name" value="FMN REDUCTASE (NADH) RUTF"/>
    <property type="match status" value="1"/>
</dbReference>
<name>A0ABS3LP58_9PROT</name>
<accession>A0ABS3LP58</accession>
<dbReference type="EMBL" id="JAFVMG010000015">
    <property type="protein sequence ID" value="MBO1329151.1"/>
    <property type="molecule type" value="Genomic_DNA"/>
</dbReference>
<feature type="domain" description="Flavin reductase like" evidence="2">
    <location>
        <begin position="23"/>
        <end position="170"/>
    </location>
</feature>
<reference evidence="3 4" key="1">
    <citation type="submission" date="2021-03" db="EMBL/GenBank/DDBJ databases">
        <title>The complete genome sequence of Acetobacter suratthaniensis TBRC 1719.</title>
        <authorList>
            <person name="Charoenyingcharoen P."/>
            <person name="Yukphan P."/>
        </authorList>
    </citation>
    <scope>NUCLEOTIDE SEQUENCE [LARGE SCALE GENOMIC DNA]</scope>
    <source>
        <strain evidence="3 4">TBRC 1719</strain>
    </source>
</reference>
<dbReference type="InterPro" id="IPR012349">
    <property type="entry name" value="Split_barrel_FMN-bd"/>
</dbReference>
<keyword evidence="4" id="KW-1185">Reference proteome</keyword>
<dbReference type="SMART" id="SM00903">
    <property type="entry name" value="Flavin_Reduct"/>
    <property type="match status" value="1"/>
</dbReference>
<evidence type="ECO:0000259" key="2">
    <source>
        <dbReference type="SMART" id="SM00903"/>
    </source>
</evidence>
<dbReference type="RefSeq" id="WP_207855018.1">
    <property type="nucleotide sequence ID" value="NZ_JAFVMG010000015.1"/>
</dbReference>
<evidence type="ECO:0000313" key="3">
    <source>
        <dbReference type="EMBL" id="MBO1329151.1"/>
    </source>
</evidence>
<evidence type="ECO:0000313" key="4">
    <source>
        <dbReference type="Proteomes" id="UP000664399"/>
    </source>
</evidence>
<dbReference type="SUPFAM" id="SSF50475">
    <property type="entry name" value="FMN-binding split barrel"/>
    <property type="match status" value="1"/>
</dbReference>
<protein>
    <submittedName>
        <fullName evidence="3">Flavin reductase</fullName>
    </submittedName>
</protein>